<dbReference type="PANTHER" id="PTHR30085:SF6">
    <property type="entry name" value="ABC TRANSPORTER GLUTAMINE-BINDING PROTEIN GLNH"/>
    <property type="match status" value="1"/>
</dbReference>
<feature type="domain" description="Solute-binding protein family 3/N-terminal" evidence="4">
    <location>
        <begin position="48"/>
        <end position="298"/>
    </location>
</feature>
<keyword evidence="2" id="KW-0813">Transport</keyword>
<dbReference type="GO" id="GO:0030288">
    <property type="term" value="C:outer membrane-bounded periplasmic space"/>
    <property type="evidence" value="ECO:0007669"/>
    <property type="project" value="TreeGrafter"/>
</dbReference>
<proteinExistence type="inferred from homology"/>
<accession>A0AB37Z5R5</accession>
<dbReference type="AlphaFoldDB" id="A0AB37Z5R5"/>
<reference evidence="5 6" key="1">
    <citation type="submission" date="2016-10" db="EMBL/GenBank/DDBJ databases">
        <authorList>
            <person name="Varghese N."/>
            <person name="Submissions S."/>
        </authorList>
    </citation>
    <scope>NUCLEOTIDE SEQUENCE [LARGE SCALE GENOMIC DNA]</scope>
    <source>
        <strain evidence="5 6">DSM 17833</strain>
    </source>
</reference>
<evidence type="ECO:0000259" key="4">
    <source>
        <dbReference type="SMART" id="SM00062"/>
    </source>
</evidence>
<evidence type="ECO:0000256" key="2">
    <source>
        <dbReference type="ARBA" id="ARBA00022448"/>
    </source>
</evidence>
<evidence type="ECO:0000313" key="5">
    <source>
        <dbReference type="EMBL" id="SCW49497.1"/>
    </source>
</evidence>
<dbReference type="PROSITE" id="PS51257">
    <property type="entry name" value="PROKAR_LIPOPROTEIN"/>
    <property type="match status" value="1"/>
</dbReference>
<dbReference type="Gene3D" id="3.40.190.10">
    <property type="entry name" value="Periplasmic binding protein-like II"/>
    <property type="match status" value="2"/>
</dbReference>
<protein>
    <submittedName>
        <fullName evidence="5">Amino acid ABC transporter substrate-binding protein, PAAT family</fullName>
    </submittedName>
</protein>
<dbReference type="GO" id="GO:0005576">
    <property type="term" value="C:extracellular region"/>
    <property type="evidence" value="ECO:0007669"/>
    <property type="project" value="TreeGrafter"/>
</dbReference>
<comment type="similarity">
    <text evidence="1">Belongs to the bacterial solute-binding protein 3 family.</text>
</comment>
<name>A0AB37Z5R5_9PSED</name>
<dbReference type="PANTHER" id="PTHR30085">
    <property type="entry name" value="AMINO ACID ABC TRANSPORTER PERMEASE"/>
    <property type="match status" value="1"/>
</dbReference>
<evidence type="ECO:0000313" key="6">
    <source>
        <dbReference type="Proteomes" id="UP000242418"/>
    </source>
</evidence>
<evidence type="ECO:0000256" key="3">
    <source>
        <dbReference type="ARBA" id="ARBA00022729"/>
    </source>
</evidence>
<dbReference type="CDD" id="cd13688">
    <property type="entry name" value="PBP2_GltI_DEBP"/>
    <property type="match status" value="1"/>
</dbReference>
<dbReference type="InterPro" id="IPR001638">
    <property type="entry name" value="Solute-binding_3/MltF_N"/>
</dbReference>
<dbReference type="EMBL" id="FMTL01000001">
    <property type="protein sequence ID" value="SCW49497.1"/>
    <property type="molecule type" value="Genomic_DNA"/>
</dbReference>
<comment type="caution">
    <text evidence="5">The sequence shown here is derived from an EMBL/GenBank/DDBJ whole genome shotgun (WGS) entry which is preliminary data.</text>
</comment>
<keyword evidence="3" id="KW-0732">Signal</keyword>
<dbReference type="InterPro" id="IPR051455">
    <property type="entry name" value="Bact_solute-bind_prot3"/>
</dbReference>
<gene>
    <name evidence="5" type="ORF">SAMN05216370_1614</name>
</gene>
<sequence>MAGKPFESGDMDMNIHLCNPCNLLLACLLALSPVTHAETLQRIESSNTLNLGYIDDIAPFSSLQNGEVGGYAIELCEKVVEQVKTELNLPALQVRYQSVTATQGLNAVRDGSLDLLCSPSVESLSQRKHVSFSLPIYTAGLAVLVRKDAPEALLKVLNGEVAHSGPTWRATVNRGLANHTYAVKQGEATEAWIRKQQRMLGVVATVVTVSSQEEGVQLVAEGKADAFFSERMLLKNYLAKRDDASDMQVLERIYEFAPVAMALTRGDEDFRLLVDTALSKAQRSGELEQIYGRYFGEPGDMVKALFKVYALPD</sequence>
<dbReference type="Pfam" id="PF00497">
    <property type="entry name" value="SBP_bac_3"/>
    <property type="match status" value="1"/>
</dbReference>
<organism evidence="5 6">
    <name type="scientific">Pseudomonas peli</name>
    <dbReference type="NCBI Taxonomy" id="592361"/>
    <lineage>
        <taxon>Bacteria</taxon>
        <taxon>Pseudomonadati</taxon>
        <taxon>Pseudomonadota</taxon>
        <taxon>Gammaproteobacteria</taxon>
        <taxon>Pseudomonadales</taxon>
        <taxon>Pseudomonadaceae</taxon>
        <taxon>Pseudomonas</taxon>
    </lineage>
</organism>
<dbReference type="Proteomes" id="UP000242418">
    <property type="component" value="Unassembled WGS sequence"/>
</dbReference>
<dbReference type="SUPFAM" id="SSF53850">
    <property type="entry name" value="Periplasmic binding protein-like II"/>
    <property type="match status" value="1"/>
</dbReference>
<keyword evidence="6" id="KW-1185">Reference proteome</keyword>
<dbReference type="GO" id="GO:0006865">
    <property type="term" value="P:amino acid transport"/>
    <property type="evidence" value="ECO:0007669"/>
    <property type="project" value="TreeGrafter"/>
</dbReference>
<evidence type="ECO:0000256" key="1">
    <source>
        <dbReference type="ARBA" id="ARBA00010333"/>
    </source>
</evidence>
<dbReference type="SMART" id="SM00062">
    <property type="entry name" value="PBPb"/>
    <property type="match status" value="1"/>
</dbReference>